<sequence>MAITRQAPNKVHLGGDVTLINDVAAGEALTPGHLIDRYNDSGTMKYRKHTGTSLAGSTFANDQSMLNKGITDAYASGDLVEAIIAHRGASVYAFIASGQNIAQAAFLESAGNGTLKVYSSGVKIAQALESVNNSAGPSDARIRVEVM</sequence>
<dbReference type="EMBL" id="LR797148">
    <property type="protein sequence ID" value="CAB4190464.1"/>
    <property type="molecule type" value="Genomic_DNA"/>
</dbReference>
<gene>
    <name evidence="1" type="ORF">UFOVP1196_61</name>
</gene>
<name>A0A6J5RFL4_9CAUD</name>
<evidence type="ECO:0000313" key="1">
    <source>
        <dbReference type="EMBL" id="CAB4190464.1"/>
    </source>
</evidence>
<reference evidence="1" key="1">
    <citation type="submission" date="2020-05" db="EMBL/GenBank/DDBJ databases">
        <authorList>
            <person name="Chiriac C."/>
            <person name="Salcher M."/>
            <person name="Ghai R."/>
            <person name="Kavagutti S V."/>
        </authorList>
    </citation>
    <scope>NUCLEOTIDE SEQUENCE</scope>
</reference>
<protein>
    <submittedName>
        <fullName evidence="1">Uncharacterized protein</fullName>
    </submittedName>
</protein>
<proteinExistence type="predicted"/>
<accession>A0A6J5RFL4</accession>
<organism evidence="1">
    <name type="scientific">uncultured Caudovirales phage</name>
    <dbReference type="NCBI Taxonomy" id="2100421"/>
    <lineage>
        <taxon>Viruses</taxon>
        <taxon>Duplodnaviria</taxon>
        <taxon>Heunggongvirae</taxon>
        <taxon>Uroviricota</taxon>
        <taxon>Caudoviricetes</taxon>
        <taxon>Peduoviridae</taxon>
        <taxon>Maltschvirus</taxon>
        <taxon>Maltschvirus maltsch</taxon>
    </lineage>
</organism>